<dbReference type="AlphaFoldDB" id="A0A5B7DTA4"/>
<comment type="caution">
    <text evidence="1">The sequence shown here is derived from an EMBL/GenBank/DDBJ whole genome shotgun (WGS) entry which is preliminary data.</text>
</comment>
<organism evidence="1 2">
    <name type="scientific">Portunus trituberculatus</name>
    <name type="common">Swimming crab</name>
    <name type="synonym">Neptunus trituberculatus</name>
    <dbReference type="NCBI Taxonomy" id="210409"/>
    <lineage>
        <taxon>Eukaryota</taxon>
        <taxon>Metazoa</taxon>
        <taxon>Ecdysozoa</taxon>
        <taxon>Arthropoda</taxon>
        <taxon>Crustacea</taxon>
        <taxon>Multicrustacea</taxon>
        <taxon>Malacostraca</taxon>
        <taxon>Eumalacostraca</taxon>
        <taxon>Eucarida</taxon>
        <taxon>Decapoda</taxon>
        <taxon>Pleocyemata</taxon>
        <taxon>Brachyura</taxon>
        <taxon>Eubrachyura</taxon>
        <taxon>Portunoidea</taxon>
        <taxon>Portunidae</taxon>
        <taxon>Portuninae</taxon>
        <taxon>Portunus</taxon>
    </lineage>
</organism>
<name>A0A5B7DTA4_PORTR</name>
<dbReference type="Proteomes" id="UP000324222">
    <property type="component" value="Unassembled WGS sequence"/>
</dbReference>
<gene>
    <name evidence="1" type="ORF">E2C01_017262</name>
</gene>
<proteinExistence type="predicted"/>
<protein>
    <submittedName>
        <fullName evidence="1">Uncharacterized protein</fullName>
    </submittedName>
</protein>
<dbReference type="EMBL" id="VSRR010001299">
    <property type="protein sequence ID" value="MPC24186.1"/>
    <property type="molecule type" value="Genomic_DNA"/>
</dbReference>
<keyword evidence="2" id="KW-1185">Reference proteome</keyword>
<sequence length="70" mass="8273">MMLSRVEKWFFNTSVQHCVHHEAQNHIGQKFSWTVTSFDDLPPPPPAILFYINHHQPSVTERIQPRATKY</sequence>
<reference evidence="1 2" key="1">
    <citation type="submission" date="2019-05" db="EMBL/GenBank/DDBJ databases">
        <title>Another draft genome of Portunus trituberculatus and its Hox gene families provides insights of decapod evolution.</title>
        <authorList>
            <person name="Jeong J.-H."/>
            <person name="Song I."/>
            <person name="Kim S."/>
            <person name="Choi T."/>
            <person name="Kim D."/>
            <person name="Ryu S."/>
            <person name="Kim W."/>
        </authorList>
    </citation>
    <scope>NUCLEOTIDE SEQUENCE [LARGE SCALE GENOMIC DNA]</scope>
    <source>
        <tissue evidence="1">Muscle</tissue>
    </source>
</reference>
<evidence type="ECO:0000313" key="1">
    <source>
        <dbReference type="EMBL" id="MPC24186.1"/>
    </source>
</evidence>
<evidence type="ECO:0000313" key="2">
    <source>
        <dbReference type="Proteomes" id="UP000324222"/>
    </source>
</evidence>
<accession>A0A5B7DTA4</accession>